<evidence type="ECO:0000256" key="1">
    <source>
        <dbReference type="ARBA" id="ARBA00004496"/>
    </source>
</evidence>
<accession>A0A1D2NAT3</accession>
<gene>
    <name evidence="6" type="ORF">Ocin01_04327</name>
</gene>
<organism evidence="6 7">
    <name type="scientific">Orchesella cincta</name>
    <name type="common">Springtail</name>
    <name type="synonym">Podura cincta</name>
    <dbReference type="NCBI Taxonomy" id="48709"/>
    <lineage>
        <taxon>Eukaryota</taxon>
        <taxon>Metazoa</taxon>
        <taxon>Ecdysozoa</taxon>
        <taxon>Arthropoda</taxon>
        <taxon>Hexapoda</taxon>
        <taxon>Collembola</taxon>
        <taxon>Entomobryomorpha</taxon>
        <taxon>Entomobryoidea</taxon>
        <taxon>Orchesellidae</taxon>
        <taxon>Orchesellinae</taxon>
        <taxon>Orchesella</taxon>
    </lineage>
</organism>
<evidence type="ECO:0000313" key="7">
    <source>
        <dbReference type="Proteomes" id="UP000094527"/>
    </source>
</evidence>
<keyword evidence="2" id="KW-0963">Cytoplasm</keyword>
<evidence type="ECO:0000256" key="4">
    <source>
        <dbReference type="ARBA" id="ARBA00022679"/>
    </source>
</evidence>
<keyword evidence="7" id="KW-1185">Reference proteome</keyword>
<dbReference type="InterPro" id="IPR041370">
    <property type="entry name" value="Mlase_EEF1AKMT1/ZCCHC4"/>
</dbReference>
<keyword evidence="3 6" id="KW-0489">Methyltransferase</keyword>
<feature type="non-terminal residue" evidence="6">
    <location>
        <position position="1"/>
    </location>
</feature>
<dbReference type="Pfam" id="PF10237">
    <property type="entry name" value="N6-adenineMlase"/>
    <property type="match status" value="1"/>
</dbReference>
<dbReference type="OrthoDB" id="206354at2759"/>
<evidence type="ECO:0000256" key="5">
    <source>
        <dbReference type="SAM" id="MobiDB-lite"/>
    </source>
</evidence>
<dbReference type="Proteomes" id="UP000094527">
    <property type="component" value="Unassembled WGS sequence"/>
</dbReference>
<reference evidence="6 7" key="1">
    <citation type="journal article" date="2016" name="Genome Biol. Evol.">
        <title>Gene Family Evolution Reflects Adaptation to Soil Environmental Stressors in the Genome of the Collembolan Orchesella cincta.</title>
        <authorList>
            <person name="Faddeeva-Vakhrusheva A."/>
            <person name="Derks M.F."/>
            <person name="Anvar S.Y."/>
            <person name="Agamennone V."/>
            <person name="Suring W."/>
            <person name="Smit S."/>
            <person name="van Straalen N.M."/>
            <person name="Roelofs D."/>
        </authorList>
    </citation>
    <scope>NUCLEOTIDE SEQUENCE [LARGE SCALE GENOMIC DNA]</scope>
    <source>
        <tissue evidence="6">Mixed pool</tissue>
    </source>
</reference>
<evidence type="ECO:0000313" key="6">
    <source>
        <dbReference type="EMBL" id="ODN02357.1"/>
    </source>
</evidence>
<dbReference type="GO" id="GO:0032259">
    <property type="term" value="P:methylation"/>
    <property type="evidence" value="ECO:0007669"/>
    <property type="project" value="UniProtKB-KW"/>
</dbReference>
<dbReference type="GO" id="GO:0005737">
    <property type="term" value="C:cytoplasm"/>
    <property type="evidence" value="ECO:0007669"/>
    <property type="project" value="UniProtKB-SubCell"/>
</dbReference>
<comment type="subcellular location">
    <subcellularLocation>
        <location evidence="1">Cytoplasm</location>
    </subcellularLocation>
</comment>
<dbReference type="GO" id="GO:0016279">
    <property type="term" value="F:protein-lysine N-methyltransferase activity"/>
    <property type="evidence" value="ECO:0007669"/>
    <property type="project" value="InterPro"/>
</dbReference>
<dbReference type="PANTHER" id="PTHR13200">
    <property type="entry name" value="EEF1A LYSINE METHYLTRANSFERASE 1"/>
    <property type="match status" value="1"/>
</dbReference>
<dbReference type="EMBL" id="LJIJ01000115">
    <property type="protein sequence ID" value="ODN02357.1"/>
    <property type="molecule type" value="Genomic_DNA"/>
</dbReference>
<evidence type="ECO:0000256" key="2">
    <source>
        <dbReference type="ARBA" id="ARBA00022490"/>
    </source>
</evidence>
<proteinExistence type="predicted"/>
<keyword evidence="4 6" id="KW-0808">Transferase</keyword>
<dbReference type="InterPro" id="IPR019369">
    <property type="entry name" value="Efm5/EEF1AKMT1"/>
</dbReference>
<feature type="region of interest" description="Disordered" evidence="5">
    <location>
        <begin position="17"/>
        <end position="41"/>
    </location>
</feature>
<evidence type="ECO:0000256" key="3">
    <source>
        <dbReference type="ARBA" id="ARBA00022603"/>
    </source>
</evidence>
<protein>
    <submittedName>
        <fullName evidence="6">Protein-lysine N-methyltransferase N6AMT2</fullName>
    </submittedName>
</protein>
<name>A0A1D2NAT3_ORCCI</name>
<dbReference type="PANTHER" id="PTHR13200:SF0">
    <property type="entry name" value="EEF1A LYSINE METHYLTRANSFERASE 1"/>
    <property type="match status" value="1"/>
</dbReference>
<sequence length="188" mass="21458">LQEFYAEQEALRELLEKSTVSDPNDNAPAAGGSDEQLGSGKTELFNNDLNKTFPEDWQLSQFWYDEKTSKTLANEVLRQAQKGKIACLSCPSIFRACENAENVHLFEYDRRFQAFGSLFHFYDYSDPENIPNTLATQPFPVVMCNLIPPFLPKRCLGQKSYATMTHLVKYALSCLVGWENYSFGDRLD</sequence>
<comment type="caution">
    <text evidence="6">The sequence shown here is derived from an EMBL/GenBank/DDBJ whole genome shotgun (WGS) entry which is preliminary data.</text>
</comment>
<dbReference type="AlphaFoldDB" id="A0A1D2NAT3"/>
<dbReference type="STRING" id="48709.A0A1D2NAT3"/>